<keyword evidence="4" id="KW-1185">Reference proteome</keyword>
<evidence type="ECO:0000259" key="2">
    <source>
        <dbReference type="PROSITE" id="PS51352"/>
    </source>
</evidence>
<sequence>MKNIVLLIFIGAIQSLTIQAQDKVEKPEYVIILNEKIVTKQEVQVYANNGKLKNMNKGVTQEKRDSLYEILGDVIKDKEFVITIKIRTEEELAEQKRIAPKNKVEKKESKNDFFLTINDKASDFTVKMLNGEDITLSELKGKVVLLNFWATWCGPCLMEFAEIPDKILKQFGDKDFIFVPIAIGQKKETVSQKMPHLKKYGVNFNVGYDTNGEIWHQYAQGSIPKNFLIDKKGTIRYTSEGYSKETIDNLADGIKKLISE</sequence>
<dbReference type="InterPro" id="IPR036249">
    <property type="entry name" value="Thioredoxin-like_sf"/>
</dbReference>
<evidence type="ECO:0000256" key="1">
    <source>
        <dbReference type="ARBA" id="ARBA00023284"/>
    </source>
</evidence>
<feature type="domain" description="Thioredoxin" evidence="2">
    <location>
        <begin position="115"/>
        <end position="259"/>
    </location>
</feature>
<proteinExistence type="predicted"/>
<name>A0ABU2Y6E3_9FLAO</name>
<dbReference type="Proteomes" id="UP001252186">
    <property type="component" value="Unassembled WGS sequence"/>
</dbReference>
<dbReference type="Gene3D" id="3.40.30.10">
    <property type="entry name" value="Glutaredoxin"/>
    <property type="match status" value="1"/>
</dbReference>
<protein>
    <submittedName>
        <fullName evidence="3">TlpA disulfide reductase family protein</fullName>
    </submittedName>
</protein>
<dbReference type="InterPro" id="IPR017937">
    <property type="entry name" value="Thioredoxin_CS"/>
</dbReference>
<dbReference type="PROSITE" id="PS51352">
    <property type="entry name" value="THIOREDOXIN_2"/>
    <property type="match status" value="1"/>
</dbReference>
<organism evidence="3 4">
    <name type="scientific">Urechidicola vernalis</name>
    <dbReference type="NCBI Taxonomy" id="3075600"/>
    <lineage>
        <taxon>Bacteria</taxon>
        <taxon>Pseudomonadati</taxon>
        <taxon>Bacteroidota</taxon>
        <taxon>Flavobacteriia</taxon>
        <taxon>Flavobacteriales</taxon>
        <taxon>Flavobacteriaceae</taxon>
        <taxon>Urechidicola</taxon>
    </lineage>
</organism>
<dbReference type="EMBL" id="JAVRHV010000005">
    <property type="protein sequence ID" value="MDT0553778.1"/>
    <property type="molecule type" value="Genomic_DNA"/>
</dbReference>
<reference evidence="3 4" key="1">
    <citation type="submission" date="2023-09" db="EMBL/GenBank/DDBJ databases">
        <authorList>
            <person name="Rey-Velasco X."/>
        </authorList>
    </citation>
    <scope>NUCLEOTIDE SEQUENCE [LARGE SCALE GENOMIC DNA]</scope>
    <source>
        <strain evidence="3 4">P050</strain>
    </source>
</reference>
<dbReference type="InterPro" id="IPR050553">
    <property type="entry name" value="Thioredoxin_ResA/DsbE_sf"/>
</dbReference>
<gene>
    <name evidence="3" type="ORF">RM519_11015</name>
</gene>
<dbReference type="PANTHER" id="PTHR42852:SF17">
    <property type="entry name" value="THIOREDOXIN-LIKE PROTEIN HI_1115"/>
    <property type="match status" value="1"/>
</dbReference>
<dbReference type="PANTHER" id="PTHR42852">
    <property type="entry name" value="THIOL:DISULFIDE INTERCHANGE PROTEIN DSBE"/>
    <property type="match status" value="1"/>
</dbReference>
<dbReference type="PROSITE" id="PS00194">
    <property type="entry name" value="THIOREDOXIN_1"/>
    <property type="match status" value="1"/>
</dbReference>
<dbReference type="Pfam" id="PF00578">
    <property type="entry name" value="AhpC-TSA"/>
    <property type="match status" value="1"/>
</dbReference>
<dbReference type="InterPro" id="IPR000866">
    <property type="entry name" value="AhpC/TSA"/>
</dbReference>
<dbReference type="CDD" id="cd02966">
    <property type="entry name" value="TlpA_like_family"/>
    <property type="match status" value="1"/>
</dbReference>
<keyword evidence="1" id="KW-0676">Redox-active center</keyword>
<evidence type="ECO:0000313" key="4">
    <source>
        <dbReference type="Proteomes" id="UP001252186"/>
    </source>
</evidence>
<comment type="caution">
    <text evidence="3">The sequence shown here is derived from an EMBL/GenBank/DDBJ whole genome shotgun (WGS) entry which is preliminary data.</text>
</comment>
<dbReference type="InterPro" id="IPR013766">
    <property type="entry name" value="Thioredoxin_domain"/>
</dbReference>
<accession>A0ABU2Y6E3</accession>
<dbReference type="RefSeq" id="WP_311593863.1">
    <property type="nucleotide sequence ID" value="NZ_JAVRHV010000005.1"/>
</dbReference>
<evidence type="ECO:0000313" key="3">
    <source>
        <dbReference type="EMBL" id="MDT0553778.1"/>
    </source>
</evidence>
<dbReference type="SUPFAM" id="SSF52833">
    <property type="entry name" value="Thioredoxin-like"/>
    <property type="match status" value="1"/>
</dbReference>